<name>A0A847VDC9_9BACT</name>
<dbReference type="EMBL" id="JAAZIL010000048">
    <property type="protein sequence ID" value="NLZ24491.1"/>
    <property type="molecule type" value="Genomic_DNA"/>
</dbReference>
<organism evidence="1 2">
    <name type="scientific">Candidatus Dojkabacteria bacterium</name>
    <dbReference type="NCBI Taxonomy" id="2099670"/>
    <lineage>
        <taxon>Bacteria</taxon>
        <taxon>Candidatus Dojkabacteria</taxon>
    </lineage>
</organism>
<protein>
    <recommendedName>
        <fullName evidence="3">Endonuclease/exonuclease/phosphatase family protein</fullName>
    </recommendedName>
</protein>
<proteinExistence type="predicted"/>
<evidence type="ECO:0000313" key="1">
    <source>
        <dbReference type="EMBL" id="NLZ24491.1"/>
    </source>
</evidence>
<gene>
    <name evidence="1" type="ORF">GX888_01970</name>
</gene>
<dbReference type="AlphaFoldDB" id="A0A847VDC9"/>
<evidence type="ECO:0000313" key="2">
    <source>
        <dbReference type="Proteomes" id="UP000564033"/>
    </source>
</evidence>
<dbReference type="Gene3D" id="3.60.10.10">
    <property type="entry name" value="Endonuclease/exonuclease/phosphatase"/>
    <property type="match status" value="1"/>
</dbReference>
<accession>A0A847VDC9</accession>
<dbReference type="InterPro" id="IPR036691">
    <property type="entry name" value="Endo/exonu/phosph_ase_sf"/>
</dbReference>
<reference evidence="1 2" key="1">
    <citation type="journal article" date="2020" name="Biotechnol. Biofuels">
        <title>New insights from the biogas microbiome by comprehensive genome-resolved metagenomics of nearly 1600 species originating from multiple anaerobic digesters.</title>
        <authorList>
            <person name="Campanaro S."/>
            <person name="Treu L."/>
            <person name="Rodriguez-R L.M."/>
            <person name="Kovalovszki A."/>
            <person name="Ziels R.M."/>
            <person name="Maus I."/>
            <person name="Zhu X."/>
            <person name="Kougias P.G."/>
            <person name="Basile A."/>
            <person name="Luo G."/>
            <person name="Schluter A."/>
            <person name="Konstantinidis K.T."/>
            <person name="Angelidaki I."/>
        </authorList>
    </citation>
    <scope>NUCLEOTIDE SEQUENCE [LARGE SCALE GENOMIC DNA]</scope>
    <source>
        <strain evidence="1">AS19jrsBPTG_9</strain>
    </source>
</reference>
<dbReference type="SUPFAM" id="SSF56219">
    <property type="entry name" value="DNase I-like"/>
    <property type="match status" value="1"/>
</dbReference>
<dbReference type="Proteomes" id="UP000564033">
    <property type="component" value="Unassembled WGS sequence"/>
</dbReference>
<evidence type="ECO:0008006" key="3">
    <source>
        <dbReference type="Google" id="ProtNLM"/>
    </source>
</evidence>
<comment type="caution">
    <text evidence="1">The sequence shown here is derived from an EMBL/GenBank/DDBJ whole genome shotgun (WGS) entry which is preliminary data.</text>
</comment>
<sequence length="267" mass="30936">MKLKIVNWNISYMGSISQKISCLKRILDDNTIFVLEEVRRKDYEYIIENIENFETIFSLNLREKGKYEGKNRELGVLIGFSKNFTLNKHNLLKDVPFPERTIYANLSYGNFDFGILGFHSLTGCSYSKTKSAQFASIASYIYENEKDIDFLCFDANEPEIDHYDISKIEFFSQQGDKGYSANLIMGDKKVHELNDAYREFLKFKKNKGITKEIPLATSYILSGKKNKRYDYIFSSKKWNVTNFEYKLEEGLSAGSDHAIVLGEFSSQ</sequence>